<keyword evidence="4" id="KW-1185">Reference proteome</keyword>
<dbReference type="PANTHER" id="PTHR12526:SF510">
    <property type="entry name" value="D-INOSITOL 3-PHOSPHATE GLYCOSYLTRANSFERASE"/>
    <property type="match status" value="1"/>
</dbReference>
<reference evidence="4" key="1">
    <citation type="submission" date="2018-12" db="EMBL/GenBank/DDBJ databases">
        <title>Tengunoibacter tsumagoiensis gen. nov., sp. nov., Dictyobacter kobayashii sp. nov., D. alpinus sp. nov., and D. joshuensis sp. nov. and description of Dictyobacteraceae fam. nov. within the order Ktedonobacterales isolated from Tengu-no-mugimeshi.</title>
        <authorList>
            <person name="Wang C.M."/>
            <person name="Zheng Y."/>
            <person name="Sakai Y."/>
            <person name="Toyoda A."/>
            <person name="Minakuchi Y."/>
            <person name="Abe K."/>
            <person name="Yokota A."/>
            <person name="Yabe S."/>
        </authorList>
    </citation>
    <scope>NUCLEOTIDE SEQUENCE [LARGE SCALE GENOMIC DNA]</scope>
    <source>
        <strain evidence="4">Uno3</strain>
    </source>
</reference>
<evidence type="ECO:0000313" key="4">
    <source>
        <dbReference type="Proteomes" id="UP000287352"/>
    </source>
</evidence>
<gene>
    <name evidence="3" type="ORF">KTT_48180</name>
</gene>
<keyword evidence="1" id="KW-0328">Glycosyltransferase</keyword>
<dbReference type="EMBL" id="BIFR01000002">
    <property type="protein sequence ID" value="GCE14959.1"/>
    <property type="molecule type" value="Genomic_DNA"/>
</dbReference>
<evidence type="ECO:0000256" key="1">
    <source>
        <dbReference type="ARBA" id="ARBA00022676"/>
    </source>
</evidence>
<organism evidence="3 4">
    <name type="scientific">Tengunoibacter tsumagoiensis</name>
    <dbReference type="NCBI Taxonomy" id="2014871"/>
    <lineage>
        <taxon>Bacteria</taxon>
        <taxon>Bacillati</taxon>
        <taxon>Chloroflexota</taxon>
        <taxon>Ktedonobacteria</taxon>
        <taxon>Ktedonobacterales</taxon>
        <taxon>Dictyobacteraceae</taxon>
        <taxon>Tengunoibacter</taxon>
    </lineage>
</organism>
<keyword evidence="2" id="KW-0808">Transferase</keyword>
<accession>A0A402A7E2</accession>
<dbReference type="CDD" id="cd03801">
    <property type="entry name" value="GT4_PimA-like"/>
    <property type="match status" value="1"/>
</dbReference>
<dbReference type="SUPFAM" id="SSF53756">
    <property type="entry name" value="UDP-Glycosyltransferase/glycogen phosphorylase"/>
    <property type="match status" value="1"/>
</dbReference>
<sequence length="476" mass="54963">MKIAAFSMGPIFPQFVHGGSQRTLRTILMHLGKEKHDVTLYCTRRDDNNTDFQLAPNVWVRPILRFKQTYPETYYTPPYNLANVIGTLAEAIDTHDAFYIHDSELAFHFLYTNIPTVVSFRDFVYPDTLASAFSFRRDHLVLNSSYLNNCVESIFSTFRDIRSQTSIIPNGFQMDLFQRRDSQQLRSRLKLSDDAIPVLYPHRPDPKKGLYESMDVLARARAYIPAALFRRIKLLIPRWIDSNVVEEGSYVFQNIYKDILDYAHQRDIADLIHIHPWIGVEDMPAYYSLGRATLCIGNFIESFGNSSIESELCGTPALISRVAAQRSILPEEISFKVDYQDIEGAAFLLGKILCEGASHTREIREYINTHNNEKDMVRRYAQTLEQTTVISPIMESYRYTWNEDDLIKIPAWCSNTKSGYYNDYSYGYSTDQELLSIVQQLEHPCTLGSLQQHGISEGSILEWVEKGFLVRIPYER</sequence>
<dbReference type="Gene3D" id="3.40.50.2000">
    <property type="entry name" value="Glycogen Phosphorylase B"/>
    <property type="match status" value="2"/>
</dbReference>
<evidence type="ECO:0000313" key="3">
    <source>
        <dbReference type="EMBL" id="GCE14959.1"/>
    </source>
</evidence>
<proteinExistence type="predicted"/>
<dbReference type="Proteomes" id="UP000287352">
    <property type="component" value="Unassembled WGS sequence"/>
</dbReference>
<name>A0A402A7E2_9CHLR</name>
<comment type="caution">
    <text evidence="3">The sequence shown here is derived from an EMBL/GenBank/DDBJ whole genome shotgun (WGS) entry which is preliminary data.</text>
</comment>
<protein>
    <recommendedName>
        <fullName evidence="5">Glycosyl transferase family 1 domain-containing protein</fullName>
    </recommendedName>
</protein>
<dbReference type="AlphaFoldDB" id="A0A402A7E2"/>
<evidence type="ECO:0008006" key="5">
    <source>
        <dbReference type="Google" id="ProtNLM"/>
    </source>
</evidence>
<dbReference type="GO" id="GO:0016757">
    <property type="term" value="F:glycosyltransferase activity"/>
    <property type="evidence" value="ECO:0007669"/>
    <property type="project" value="UniProtKB-KW"/>
</dbReference>
<dbReference type="OrthoDB" id="9794575at2"/>
<dbReference type="RefSeq" id="WP_126582484.1">
    <property type="nucleotide sequence ID" value="NZ_BIFR01000002.1"/>
</dbReference>
<dbReference type="PANTHER" id="PTHR12526">
    <property type="entry name" value="GLYCOSYLTRANSFERASE"/>
    <property type="match status" value="1"/>
</dbReference>
<evidence type="ECO:0000256" key="2">
    <source>
        <dbReference type="ARBA" id="ARBA00022679"/>
    </source>
</evidence>